<dbReference type="CDD" id="cd03020">
    <property type="entry name" value="DsbA_DsbC_DsbG"/>
    <property type="match status" value="1"/>
</dbReference>
<name>A0A450YZF9_9GAMM</name>
<dbReference type="Gene3D" id="3.40.30.10">
    <property type="entry name" value="Glutaredoxin"/>
    <property type="match status" value="1"/>
</dbReference>
<dbReference type="PANTHER" id="PTHR35272:SF3">
    <property type="entry name" value="THIOL:DISULFIDE INTERCHANGE PROTEIN DSBC"/>
    <property type="match status" value="1"/>
</dbReference>
<dbReference type="InterPro" id="IPR009094">
    <property type="entry name" value="DiS-bond_isomerase_DsbC/G_N_sf"/>
</dbReference>
<reference evidence="10" key="1">
    <citation type="submission" date="2019-02" db="EMBL/GenBank/DDBJ databases">
        <authorList>
            <person name="Gruber-Vodicka R. H."/>
            <person name="Seah K. B. B."/>
        </authorList>
    </citation>
    <scope>NUCLEOTIDE SEQUENCE</scope>
    <source>
        <strain evidence="10">BECK_BZ125</strain>
    </source>
</reference>
<proteinExistence type="inferred from homology"/>
<gene>
    <name evidence="10" type="ORF">BECKTC1821E_GA0114239_107212</name>
</gene>
<dbReference type="InterPro" id="IPR012336">
    <property type="entry name" value="Thioredoxin-like_fold"/>
</dbReference>
<organism evidence="10">
    <name type="scientific">Candidatus Kentrum sp. TC</name>
    <dbReference type="NCBI Taxonomy" id="2126339"/>
    <lineage>
        <taxon>Bacteria</taxon>
        <taxon>Pseudomonadati</taxon>
        <taxon>Pseudomonadota</taxon>
        <taxon>Gammaproteobacteria</taxon>
        <taxon>Candidatus Kentrum</taxon>
    </lineage>
</organism>
<dbReference type="Pfam" id="PF13098">
    <property type="entry name" value="Thioredoxin_2"/>
    <property type="match status" value="1"/>
</dbReference>
<evidence type="ECO:0000256" key="1">
    <source>
        <dbReference type="ARBA" id="ARBA00004418"/>
    </source>
</evidence>
<dbReference type="Pfam" id="PF10411">
    <property type="entry name" value="DsbC_N"/>
    <property type="match status" value="1"/>
</dbReference>
<evidence type="ECO:0000256" key="6">
    <source>
        <dbReference type="ARBA" id="ARBA00023284"/>
    </source>
</evidence>
<evidence type="ECO:0000256" key="2">
    <source>
        <dbReference type="ARBA" id="ARBA00009813"/>
    </source>
</evidence>
<dbReference type="GO" id="GO:0042597">
    <property type="term" value="C:periplasmic space"/>
    <property type="evidence" value="ECO:0007669"/>
    <property type="project" value="UniProtKB-SubCell"/>
</dbReference>
<keyword evidence="4 7" id="KW-0574">Periplasm</keyword>
<comment type="function">
    <text evidence="7">Required for disulfide bond formation in some periplasmic proteins. Acts by transferring its disulfide bond to other proteins and is reduced in the process.</text>
</comment>
<dbReference type="InterPro" id="IPR018950">
    <property type="entry name" value="DiS-bond_isomerase_DsbC/G_N"/>
</dbReference>
<dbReference type="InterPro" id="IPR033954">
    <property type="entry name" value="DiS-bond_Isoase_DsbC/G"/>
</dbReference>
<dbReference type="AlphaFoldDB" id="A0A450YZF9"/>
<dbReference type="InterPro" id="IPR051470">
    <property type="entry name" value="Thiol:disulfide_interchange"/>
</dbReference>
<keyword evidence="6 7" id="KW-0676">Redox-active center</keyword>
<dbReference type="Gene3D" id="3.10.450.70">
    <property type="entry name" value="Disulphide bond isomerase, DsbC/G, N-terminal"/>
    <property type="match status" value="1"/>
</dbReference>
<keyword evidence="3 7" id="KW-0732">Signal</keyword>
<dbReference type="SUPFAM" id="SSF54423">
    <property type="entry name" value="DsbC/DsbG N-terminal domain-like"/>
    <property type="match status" value="1"/>
</dbReference>
<dbReference type="PANTHER" id="PTHR35272">
    <property type="entry name" value="THIOL:DISULFIDE INTERCHANGE PROTEIN DSBC-RELATED"/>
    <property type="match status" value="1"/>
</dbReference>
<protein>
    <recommendedName>
        <fullName evidence="7">Thiol:disulfide interchange protein</fullName>
    </recommendedName>
</protein>
<feature type="domain" description="Thioredoxin-like fold" evidence="9">
    <location>
        <begin position="156"/>
        <end position="277"/>
    </location>
</feature>
<dbReference type="EMBL" id="CAADFT010000072">
    <property type="protein sequence ID" value="VFK46916.1"/>
    <property type="molecule type" value="Genomic_DNA"/>
</dbReference>
<accession>A0A450YZF9</accession>
<evidence type="ECO:0000256" key="5">
    <source>
        <dbReference type="ARBA" id="ARBA00023157"/>
    </source>
</evidence>
<evidence type="ECO:0000256" key="3">
    <source>
        <dbReference type="ARBA" id="ARBA00022729"/>
    </source>
</evidence>
<sequence length="284" mass="31232">MSHKNTKNPCIASFSIISDRANNQYQRKQPKNRIMKKMLPNYLFSIIVIIAALSPSASVVAKDSSTKAPSPVLQAVKRIFPLGVDSITHAPVQGLYEAVSGLAVIYISQDGKFAIEGNIFDVEKRENLTEKKKKHARSKAIDSIGQKSMIVFTPDNTRHAITVFTDVDCHYCRKLHNEVPALNKASIEVRYLAFPRAGVSSDTYNTMVSVWCANDHQKAMTDAKNGKTIPTKQCANPVEEHLALGGKIGVRGTPAIVLEDGTLVSGYLPASRLRDMLNKAFPDH</sequence>
<evidence type="ECO:0000256" key="7">
    <source>
        <dbReference type="RuleBase" id="RU364038"/>
    </source>
</evidence>
<comment type="subcellular location">
    <subcellularLocation>
        <location evidence="1 7">Periplasm</location>
    </subcellularLocation>
</comment>
<dbReference type="InterPro" id="IPR036249">
    <property type="entry name" value="Thioredoxin-like_sf"/>
</dbReference>
<feature type="domain" description="Disulphide bond isomerase DsbC/G N-terminal" evidence="8">
    <location>
        <begin position="65"/>
        <end position="130"/>
    </location>
</feature>
<comment type="similarity">
    <text evidence="2 7">Belongs to the thioredoxin family. DsbC subfamily.</text>
</comment>
<evidence type="ECO:0000313" key="10">
    <source>
        <dbReference type="EMBL" id="VFK46916.1"/>
    </source>
</evidence>
<keyword evidence="5" id="KW-1015">Disulfide bond</keyword>
<evidence type="ECO:0000259" key="8">
    <source>
        <dbReference type="Pfam" id="PF10411"/>
    </source>
</evidence>
<evidence type="ECO:0000259" key="9">
    <source>
        <dbReference type="Pfam" id="PF13098"/>
    </source>
</evidence>
<dbReference type="SUPFAM" id="SSF52833">
    <property type="entry name" value="Thioredoxin-like"/>
    <property type="match status" value="1"/>
</dbReference>
<evidence type="ECO:0000256" key="4">
    <source>
        <dbReference type="ARBA" id="ARBA00022764"/>
    </source>
</evidence>